<evidence type="ECO:0000313" key="3">
    <source>
        <dbReference type="Proteomes" id="UP000634229"/>
    </source>
</evidence>
<dbReference type="RefSeq" id="WP_201881815.1">
    <property type="nucleotide sequence ID" value="NZ_JAERRF010000034.1"/>
</dbReference>
<comment type="caution">
    <text evidence="2">The sequence shown here is derived from an EMBL/GenBank/DDBJ whole genome shotgun (WGS) entry which is preliminary data.</text>
</comment>
<accession>A0ABS1NP66</accession>
<dbReference type="EMBL" id="JAERRF010000034">
    <property type="protein sequence ID" value="MBL1101881.1"/>
    <property type="molecule type" value="Genomic_DNA"/>
</dbReference>
<dbReference type="InterPro" id="IPR014756">
    <property type="entry name" value="Ig_E-set"/>
</dbReference>
<name>A0ABS1NP66_9ACTN</name>
<feature type="domain" description="IPT/TIG" evidence="1">
    <location>
        <begin position="3"/>
        <end position="75"/>
    </location>
</feature>
<evidence type="ECO:0000259" key="1">
    <source>
        <dbReference type="Pfam" id="PF01833"/>
    </source>
</evidence>
<dbReference type="SUPFAM" id="SSF81296">
    <property type="entry name" value="E set domains"/>
    <property type="match status" value="2"/>
</dbReference>
<dbReference type="Proteomes" id="UP000634229">
    <property type="component" value="Unassembled WGS sequence"/>
</dbReference>
<sequence>MATITSLSPTQGKVGDTVTINGTALTGTIRVNFGSAAVTPTGVTATTVTFVVPASAPCAGQVSVSVTSNAGATSNARPFFVLASPTTTGLDETCVAAATGGPLTVFGSGFASGGSVTVSGLAPVAFAAGGNNSEVTVTVPADGAQAVCIAPHNVTVTTPGGTSTAGTTVVDYYNPPTLTAATATPATGTGSDEITISGGTCLNGVTAVTFTDSAAATFSAAFQSVSETTLVVTVPTGTATGAGTFTVTTCGGTSDALAFTVT</sequence>
<proteinExistence type="predicted"/>
<gene>
    <name evidence="2" type="ORF">JK363_35665</name>
</gene>
<dbReference type="Gene3D" id="2.60.40.10">
    <property type="entry name" value="Immunoglobulins"/>
    <property type="match status" value="3"/>
</dbReference>
<organism evidence="2 3">
    <name type="scientific">Streptomyces coffeae</name>
    <dbReference type="NCBI Taxonomy" id="621382"/>
    <lineage>
        <taxon>Bacteria</taxon>
        <taxon>Bacillati</taxon>
        <taxon>Actinomycetota</taxon>
        <taxon>Actinomycetes</taxon>
        <taxon>Kitasatosporales</taxon>
        <taxon>Streptomycetaceae</taxon>
        <taxon>Streptomyces</taxon>
    </lineage>
</organism>
<reference evidence="2 3" key="1">
    <citation type="submission" date="2021-01" db="EMBL/GenBank/DDBJ databases">
        <title>WGS of actinomycetes isolated from Thailand.</title>
        <authorList>
            <person name="Thawai C."/>
        </authorList>
    </citation>
    <scope>NUCLEOTIDE SEQUENCE [LARGE SCALE GENOMIC DNA]</scope>
    <source>
        <strain evidence="2 3">CA1R205</strain>
    </source>
</reference>
<dbReference type="Pfam" id="PF01833">
    <property type="entry name" value="TIG"/>
    <property type="match status" value="1"/>
</dbReference>
<dbReference type="InterPro" id="IPR013783">
    <property type="entry name" value="Ig-like_fold"/>
</dbReference>
<dbReference type="InterPro" id="IPR002909">
    <property type="entry name" value="IPT_dom"/>
</dbReference>
<protein>
    <recommendedName>
        <fullName evidence="1">IPT/TIG domain-containing protein</fullName>
    </recommendedName>
</protein>
<keyword evidence="3" id="KW-1185">Reference proteome</keyword>
<evidence type="ECO:0000313" key="2">
    <source>
        <dbReference type="EMBL" id="MBL1101881.1"/>
    </source>
</evidence>